<gene>
    <name evidence="1" type="ORF">REIFOR_02099</name>
</gene>
<evidence type="ECO:0000313" key="2">
    <source>
        <dbReference type="Proteomes" id="UP000229757"/>
    </source>
</evidence>
<accession>A0A2K8KR88</accession>
<sequence length="53" mass="5856">MLFLRMTRPRAGASAPIDWSQSNPWGRFATTAPDVTGTVPRQSAQPYALPRLI</sequence>
<organism evidence="1 2">
    <name type="scientific">Reinekea forsetii</name>
    <dbReference type="NCBI Taxonomy" id="1336806"/>
    <lineage>
        <taxon>Bacteria</taxon>
        <taxon>Pseudomonadati</taxon>
        <taxon>Pseudomonadota</taxon>
        <taxon>Gammaproteobacteria</taxon>
        <taxon>Oceanospirillales</taxon>
        <taxon>Saccharospirillaceae</taxon>
        <taxon>Reinekea</taxon>
    </lineage>
</organism>
<protein>
    <submittedName>
        <fullName evidence="1">Uncharacterized protein</fullName>
    </submittedName>
</protein>
<reference evidence="1 2" key="1">
    <citation type="journal article" date="2017" name="Environ. Microbiol.">
        <title>Genomic and physiological analyses of 'Reinekea forsetii' reveal a versatile opportunistic lifestyle during spring algae blooms.</title>
        <authorList>
            <person name="Avci B."/>
            <person name="Hahnke R.L."/>
            <person name="Chafee M."/>
            <person name="Fischer T."/>
            <person name="Gruber-Vodicka H."/>
            <person name="Tegetmeyer H.E."/>
            <person name="Harder J."/>
            <person name="Fuchs B.M."/>
            <person name="Amann R.I."/>
            <person name="Teeling H."/>
        </authorList>
    </citation>
    <scope>NUCLEOTIDE SEQUENCE [LARGE SCALE GENOMIC DNA]</scope>
    <source>
        <strain evidence="1 2">Hel1_31_D35</strain>
    </source>
</reference>
<name>A0A2K8KR88_9GAMM</name>
<dbReference type="AlphaFoldDB" id="A0A2K8KR88"/>
<dbReference type="EMBL" id="CP011797">
    <property type="protein sequence ID" value="ATX77233.1"/>
    <property type="molecule type" value="Genomic_DNA"/>
</dbReference>
<dbReference type="Proteomes" id="UP000229757">
    <property type="component" value="Chromosome"/>
</dbReference>
<dbReference type="KEGG" id="rfo:REIFOR_02099"/>
<keyword evidence="2" id="KW-1185">Reference proteome</keyword>
<evidence type="ECO:0000313" key="1">
    <source>
        <dbReference type="EMBL" id="ATX77233.1"/>
    </source>
</evidence>
<proteinExistence type="predicted"/>